<evidence type="ECO:0000256" key="4">
    <source>
        <dbReference type="ARBA" id="ARBA00022777"/>
    </source>
</evidence>
<dbReference type="EC" id="2.7.12.2" evidence="7"/>
<evidence type="ECO:0000313" key="11">
    <source>
        <dbReference type="Proteomes" id="UP000751190"/>
    </source>
</evidence>
<dbReference type="OMA" id="EHKFVNM"/>
<evidence type="ECO:0000313" key="10">
    <source>
        <dbReference type="EMBL" id="KAG8470661.1"/>
    </source>
</evidence>
<dbReference type="Gene3D" id="3.30.200.20">
    <property type="entry name" value="Phosphorylase Kinase, domain 1"/>
    <property type="match status" value="1"/>
</dbReference>
<dbReference type="GO" id="GO:0004708">
    <property type="term" value="F:MAP kinase kinase activity"/>
    <property type="evidence" value="ECO:0007669"/>
    <property type="project" value="UniProtKB-EC"/>
</dbReference>
<dbReference type="PANTHER" id="PTHR48013">
    <property type="entry name" value="DUAL SPECIFICITY MITOGEN-ACTIVATED PROTEIN KINASE KINASE 5-RELATED"/>
    <property type="match status" value="1"/>
</dbReference>
<evidence type="ECO:0000256" key="7">
    <source>
        <dbReference type="ARBA" id="ARBA00038999"/>
    </source>
</evidence>
<dbReference type="Pfam" id="PF00069">
    <property type="entry name" value="Pkinase"/>
    <property type="match status" value="1"/>
</dbReference>
<accession>A0A8J6CH03</accession>
<dbReference type="OrthoDB" id="10252354at2759"/>
<keyword evidence="2" id="KW-0808">Transferase</keyword>
<keyword evidence="4" id="KW-0418">Kinase</keyword>
<keyword evidence="1" id="KW-0723">Serine/threonine-protein kinase</keyword>
<dbReference type="FunFam" id="3.30.200.20:FF:000040">
    <property type="entry name" value="Dual specificity mitogen-activated protein kinase kinase"/>
    <property type="match status" value="1"/>
</dbReference>
<evidence type="ECO:0000256" key="8">
    <source>
        <dbReference type="PROSITE-ProRule" id="PRU10141"/>
    </source>
</evidence>
<gene>
    <name evidence="10" type="ORF">KFE25_009082</name>
</gene>
<reference evidence="10" key="1">
    <citation type="submission" date="2021-05" db="EMBL/GenBank/DDBJ databases">
        <title>The genome of the haptophyte Pavlova lutheri (Diacronema luteri, Pavlovales) - a model for lipid biosynthesis in eukaryotic algae.</title>
        <authorList>
            <person name="Hulatt C.J."/>
            <person name="Posewitz M.C."/>
        </authorList>
    </citation>
    <scope>NUCLEOTIDE SEQUENCE</scope>
    <source>
        <strain evidence="10">NIVA-4/92</strain>
    </source>
</reference>
<evidence type="ECO:0000256" key="1">
    <source>
        <dbReference type="ARBA" id="ARBA00022527"/>
    </source>
</evidence>
<dbReference type="SMART" id="SM00220">
    <property type="entry name" value="S_TKc"/>
    <property type="match status" value="1"/>
</dbReference>
<feature type="domain" description="Protein kinase" evidence="9">
    <location>
        <begin position="71"/>
        <end position="329"/>
    </location>
</feature>
<proteinExistence type="inferred from homology"/>
<dbReference type="PANTHER" id="PTHR48013:SF32">
    <property type="entry name" value="MITOGEN-ACTIVATED PROTEIN KINASE KINASE 2-LIKE"/>
    <property type="match status" value="1"/>
</dbReference>
<dbReference type="CDD" id="cd06623">
    <property type="entry name" value="PKc_MAPKK_plant_like"/>
    <property type="match status" value="1"/>
</dbReference>
<dbReference type="InterPro" id="IPR017441">
    <property type="entry name" value="Protein_kinase_ATP_BS"/>
</dbReference>
<organism evidence="10 11">
    <name type="scientific">Diacronema lutheri</name>
    <name type="common">Unicellular marine alga</name>
    <name type="synonym">Monochrysis lutheri</name>
    <dbReference type="NCBI Taxonomy" id="2081491"/>
    <lineage>
        <taxon>Eukaryota</taxon>
        <taxon>Haptista</taxon>
        <taxon>Haptophyta</taxon>
        <taxon>Pavlovophyceae</taxon>
        <taxon>Pavlovales</taxon>
        <taxon>Pavlovaceae</taxon>
        <taxon>Diacronema</taxon>
    </lineage>
</organism>
<keyword evidence="3 8" id="KW-0547">Nucleotide-binding</keyword>
<sequence>MERDFRDKPAPINVPLALLPERPSVLDGAGSGWNQTGGMSIDIHTATVGEVQPVEVFDESMGQSEIRHEDLQVLSVVGHGSSGMVQKVLHKPSNSILALKVIPLVAEEKVRRAILLELRTLHESHCSAIVSFYGAYYREGAVQIALEYMDASLMDILKGTGAPIPEHILLAMCIPLLHGLVYLHKARRTIHRDIKPSNLLVDNQGNVKIADFGVSGELQSSLSKCASWVGTVHYMSPERICGGSYSFNSDLWSLGLSLLELALGRFPYSPLESTERLGFWDLLDFIVEEPVPPMPAHLSAPFAEFLALCLQKAPEKRPSSSDLLEHPWIRSAAHLDGAHLPNWIREALARLPPRGCEGDTERANLGSKGAAAITASVGSHLSR</sequence>
<dbReference type="AlphaFoldDB" id="A0A8J6CH03"/>
<evidence type="ECO:0000256" key="3">
    <source>
        <dbReference type="ARBA" id="ARBA00022741"/>
    </source>
</evidence>
<dbReference type="Gene3D" id="1.10.510.10">
    <property type="entry name" value="Transferase(Phosphotransferase) domain 1"/>
    <property type="match status" value="1"/>
</dbReference>
<dbReference type="InterPro" id="IPR011009">
    <property type="entry name" value="Kinase-like_dom_sf"/>
</dbReference>
<comment type="caution">
    <text evidence="10">The sequence shown here is derived from an EMBL/GenBank/DDBJ whole genome shotgun (WGS) entry which is preliminary data.</text>
</comment>
<dbReference type="GO" id="GO:0004674">
    <property type="term" value="F:protein serine/threonine kinase activity"/>
    <property type="evidence" value="ECO:0007669"/>
    <property type="project" value="UniProtKB-KW"/>
</dbReference>
<dbReference type="SUPFAM" id="SSF56112">
    <property type="entry name" value="Protein kinase-like (PK-like)"/>
    <property type="match status" value="1"/>
</dbReference>
<name>A0A8J6CH03_DIALT</name>
<evidence type="ECO:0000256" key="5">
    <source>
        <dbReference type="ARBA" id="ARBA00022840"/>
    </source>
</evidence>
<dbReference type="InterPro" id="IPR000719">
    <property type="entry name" value="Prot_kinase_dom"/>
</dbReference>
<keyword evidence="11" id="KW-1185">Reference proteome</keyword>
<evidence type="ECO:0000259" key="9">
    <source>
        <dbReference type="PROSITE" id="PS50011"/>
    </source>
</evidence>
<evidence type="ECO:0000256" key="2">
    <source>
        <dbReference type="ARBA" id="ARBA00022679"/>
    </source>
</evidence>
<evidence type="ECO:0000256" key="6">
    <source>
        <dbReference type="ARBA" id="ARBA00038035"/>
    </source>
</evidence>
<keyword evidence="5 8" id="KW-0067">ATP-binding</keyword>
<dbReference type="PROSITE" id="PS50011">
    <property type="entry name" value="PROTEIN_KINASE_DOM"/>
    <property type="match status" value="1"/>
</dbReference>
<comment type="similarity">
    <text evidence="6">Belongs to the protein kinase superfamily. STE Ser/Thr protein kinase family. MAP kinase kinase subfamily.</text>
</comment>
<protein>
    <recommendedName>
        <fullName evidence="7">mitogen-activated protein kinase kinase</fullName>
        <ecNumber evidence="7">2.7.12.2</ecNumber>
    </recommendedName>
</protein>
<dbReference type="Proteomes" id="UP000751190">
    <property type="component" value="Unassembled WGS sequence"/>
</dbReference>
<feature type="binding site" evidence="8">
    <location>
        <position position="100"/>
    </location>
    <ligand>
        <name>ATP</name>
        <dbReference type="ChEBI" id="CHEBI:30616"/>
    </ligand>
</feature>
<dbReference type="EMBL" id="JAGTXO010000001">
    <property type="protein sequence ID" value="KAG8470661.1"/>
    <property type="molecule type" value="Genomic_DNA"/>
</dbReference>
<dbReference type="PROSITE" id="PS00107">
    <property type="entry name" value="PROTEIN_KINASE_ATP"/>
    <property type="match status" value="1"/>
</dbReference>
<dbReference type="GO" id="GO:0005524">
    <property type="term" value="F:ATP binding"/>
    <property type="evidence" value="ECO:0007669"/>
    <property type="project" value="UniProtKB-UniRule"/>
</dbReference>